<dbReference type="EMBL" id="BQXY01000001">
    <property type="protein sequence ID" value="GKU23204.1"/>
    <property type="molecule type" value="Genomic_DNA"/>
</dbReference>
<proteinExistence type="predicted"/>
<keyword evidence="2" id="KW-1185">Reference proteome</keyword>
<comment type="caution">
    <text evidence="1">The sequence shown here is derived from an EMBL/GenBank/DDBJ whole genome shotgun (WGS) entry which is preliminary data.</text>
</comment>
<dbReference type="SUPFAM" id="SSF75169">
    <property type="entry name" value="DsrEFH-like"/>
    <property type="match status" value="1"/>
</dbReference>
<dbReference type="AlphaFoldDB" id="A0A9W6D7Y1"/>
<evidence type="ECO:0008006" key="3">
    <source>
        <dbReference type="Google" id="ProtNLM"/>
    </source>
</evidence>
<protein>
    <recommendedName>
        <fullName evidence="3">DsrE/DsrF-like family protein</fullName>
    </recommendedName>
</protein>
<name>A0A9W6D7Y1_9CLOT</name>
<evidence type="ECO:0000313" key="1">
    <source>
        <dbReference type="EMBL" id="GKU23204.1"/>
    </source>
</evidence>
<reference evidence="1" key="1">
    <citation type="journal article" date="2023" name="Int. J. Syst. Evol. Microbiol.">
        <title>&lt;i&gt;Clostridium folliculivorans&lt;/i&gt; sp. nov., isolated from soil samples of an organic paddy in Japan.</title>
        <authorList>
            <person name="Tazawa J."/>
            <person name="Kobayashi H."/>
            <person name="Tanizawa Y."/>
            <person name="Uchino A."/>
            <person name="Tanaka F."/>
            <person name="Urashima Y."/>
            <person name="Miura S."/>
            <person name="Sakamoto M."/>
            <person name="Ohkuma M."/>
            <person name="Tohno M."/>
        </authorList>
    </citation>
    <scope>NUCLEOTIDE SEQUENCE</scope>
    <source>
        <strain evidence="1">D1-1</strain>
    </source>
</reference>
<dbReference type="PANTHER" id="PTHR37691:SF1">
    <property type="entry name" value="BLR3518 PROTEIN"/>
    <property type="match status" value="1"/>
</dbReference>
<dbReference type="Pfam" id="PF02635">
    <property type="entry name" value="DsrE"/>
    <property type="match status" value="1"/>
</dbReference>
<evidence type="ECO:0000313" key="2">
    <source>
        <dbReference type="Proteomes" id="UP001057868"/>
    </source>
</evidence>
<dbReference type="InterPro" id="IPR003787">
    <property type="entry name" value="Sulphur_relay_DsrE/F-like"/>
</dbReference>
<accession>A0A9W6D7Y1</accession>
<gene>
    <name evidence="1" type="ORF">CFOLD11_00300</name>
</gene>
<sequence>MELMKVVFHINEIDKWKTVLANTNNFIKDIGKENVKVEIVANGAAVLIFATSDQNKKNIEIDEISRLSTIGVKINLCKNSLIGFDINDTTLPEYTEVVPSAITKLVKLQMEGYAYIKP</sequence>
<dbReference type="Proteomes" id="UP001057868">
    <property type="component" value="Unassembled WGS sequence"/>
</dbReference>
<dbReference type="Gene3D" id="3.40.1260.10">
    <property type="entry name" value="DsrEFH-like"/>
    <property type="match status" value="1"/>
</dbReference>
<dbReference type="InterPro" id="IPR027396">
    <property type="entry name" value="DsrEFH-like"/>
</dbReference>
<organism evidence="1 2">
    <name type="scientific">Clostridium folliculivorans</name>
    <dbReference type="NCBI Taxonomy" id="2886038"/>
    <lineage>
        <taxon>Bacteria</taxon>
        <taxon>Bacillati</taxon>
        <taxon>Bacillota</taxon>
        <taxon>Clostridia</taxon>
        <taxon>Eubacteriales</taxon>
        <taxon>Clostridiaceae</taxon>
        <taxon>Clostridium</taxon>
    </lineage>
</organism>
<dbReference type="PANTHER" id="PTHR37691">
    <property type="entry name" value="BLR3518 PROTEIN"/>
    <property type="match status" value="1"/>
</dbReference>
<dbReference type="RefSeq" id="WP_261850310.1">
    <property type="nucleotide sequence ID" value="NZ_BQXY01000001.1"/>
</dbReference>